<dbReference type="Proteomes" id="UP001425155">
    <property type="component" value="Unassembled WGS sequence"/>
</dbReference>
<comment type="caution">
    <text evidence="3">The sequence shown here is derived from an EMBL/GenBank/DDBJ whole genome shotgun (WGS) entry which is preliminary data.</text>
</comment>
<dbReference type="Pfam" id="PF25355">
    <property type="entry name" value="DUF7882"/>
    <property type="match status" value="1"/>
</dbReference>
<sequence length="113" mass="12478">MGLLYYGEMSSPLEFDDRLLAHLKVAMTQKLRRGESFTLSWVHPPGREGGRTSLWIDPASFIRWEFETGTTPEINTEWIERLLRAASTTGGMVIVGEDPTAPPTAAQAAAVSE</sequence>
<evidence type="ECO:0000313" key="4">
    <source>
        <dbReference type="Proteomes" id="UP001425155"/>
    </source>
</evidence>
<gene>
    <name evidence="3" type="ORF">WJX64_09735</name>
</gene>
<dbReference type="EMBL" id="JBCLVG010000002">
    <property type="protein sequence ID" value="MEN1946828.1"/>
    <property type="molecule type" value="Genomic_DNA"/>
</dbReference>
<reference evidence="3 4" key="1">
    <citation type="submission" date="2024-03" db="EMBL/GenBank/DDBJ databases">
        <title>YIM 134122 draft genome.</title>
        <authorList>
            <person name="Zuo S."/>
            <person name="Xiong L."/>
        </authorList>
    </citation>
    <scope>NUCLEOTIDE SEQUENCE [LARGE SCALE GENOMIC DNA]</scope>
    <source>
        <strain evidence="3 4">YIM 134122</strain>
    </source>
</reference>
<keyword evidence="4" id="KW-1185">Reference proteome</keyword>
<dbReference type="InterPro" id="IPR057204">
    <property type="entry name" value="DUF7882"/>
</dbReference>
<proteinExistence type="predicted"/>
<accession>A0ABU9W4A8</accession>
<feature type="domain" description="DUF7882" evidence="2">
    <location>
        <begin position="1"/>
        <end position="96"/>
    </location>
</feature>
<name>A0ABU9W4A8_9MICO</name>
<evidence type="ECO:0000259" key="2">
    <source>
        <dbReference type="Pfam" id="PF25355"/>
    </source>
</evidence>
<feature type="region of interest" description="Disordered" evidence="1">
    <location>
        <begin position="94"/>
        <end position="113"/>
    </location>
</feature>
<organism evidence="3 4">
    <name type="scientific">Leifsonia stereocauli</name>
    <dbReference type="NCBI Taxonomy" id="3134136"/>
    <lineage>
        <taxon>Bacteria</taxon>
        <taxon>Bacillati</taxon>
        <taxon>Actinomycetota</taxon>
        <taxon>Actinomycetes</taxon>
        <taxon>Micrococcales</taxon>
        <taxon>Microbacteriaceae</taxon>
        <taxon>Leifsonia</taxon>
    </lineage>
</organism>
<dbReference type="RefSeq" id="WP_342113516.1">
    <property type="nucleotide sequence ID" value="NZ_JBCAUN010000002.1"/>
</dbReference>
<feature type="compositionally biased region" description="Low complexity" evidence="1">
    <location>
        <begin position="103"/>
        <end position="113"/>
    </location>
</feature>
<evidence type="ECO:0000256" key="1">
    <source>
        <dbReference type="SAM" id="MobiDB-lite"/>
    </source>
</evidence>
<protein>
    <recommendedName>
        <fullName evidence="2">DUF7882 domain-containing protein</fullName>
    </recommendedName>
</protein>
<evidence type="ECO:0000313" key="3">
    <source>
        <dbReference type="EMBL" id="MEN1946828.1"/>
    </source>
</evidence>